<keyword evidence="2 6" id="KW-0238">DNA-binding</keyword>
<evidence type="ECO:0000256" key="3">
    <source>
        <dbReference type="ARBA" id="ARBA00023163"/>
    </source>
</evidence>
<dbReference type="RefSeq" id="WP_160935432.1">
    <property type="nucleotide sequence ID" value="NZ_SNVJ01000002.1"/>
</dbReference>
<dbReference type="Gene3D" id="3.40.50.2300">
    <property type="match status" value="2"/>
</dbReference>
<dbReference type="InterPro" id="IPR028082">
    <property type="entry name" value="Peripla_BP_I"/>
</dbReference>
<evidence type="ECO:0000256" key="2">
    <source>
        <dbReference type="ARBA" id="ARBA00023125"/>
    </source>
</evidence>
<keyword evidence="3" id="KW-0804">Transcription</keyword>
<feature type="region of interest" description="Disordered" evidence="4">
    <location>
        <begin position="332"/>
        <end position="351"/>
    </location>
</feature>
<dbReference type="GO" id="GO:0003700">
    <property type="term" value="F:DNA-binding transcription factor activity"/>
    <property type="evidence" value="ECO:0007669"/>
    <property type="project" value="TreeGrafter"/>
</dbReference>
<dbReference type="Proteomes" id="UP000460715">
    <property type="component" value="Unassembled WGS sequence"/>
</dbReference>
<feature type="domain" description="HTH lacI-type" evidence="5">
    <location>
        <begin position="9"/>
        <end position="63"/>
    </location>
</feature>
<dbReference type="SUPFAM" id="SSF53822">
    <property type="entry name" value="Periplasmic binding protein-like I"/>
    <property type="match status" value="1"/>
</dbReference>
<dbReference type="InterPro" id="IPR010982">
    <property type="entry name" value="Lambda_DNA-bd_dom_sf"/>
</dbReference>
<dbReference type="Gene3D" id="1.10.260.40">
    <property type="entry name" value="lambda repressor-like DNA-binding domains"/>
    <property type="match status" value="1"/>
</dbReference>
<organism evidence="6 7">
    <name type="scientific">Teichococcus coralli</name>
    <dbReference type="NCBI Taxonomy" id="2545983"/>
    <lineage>
        <taxon>Bacteria</taxon>
        <taxon>Pseudomonadati</taxon>
        <taxon>Pseudomonadota</taxon>
        <taxon>Alphaproteobacteria</taxon>
        <taxon>Acetobacterales</taxon>
        <taxon>Roseomonadaceae</taxon>
        <taxon>Roseomonas</taxon>
    </lineage>
</organism>
<gene>
    <name evidence="6" type="ORF">E0493_02995</name>
</gene>
<evidence type="ECO:0000259" key="5">
    <source>
        <dbReference type="PROSITE" id="PS50932"/>
    </source>
</evidence>
<name>A0A845B761_9PROT</name>
<reference evidence="6 7" key="1">
    <citation type="submission" date="2019-03" db="EMBL/GenBank/DDBJ databases">
        <title>Roseomonas sp. a novel Roseomonas species isolated from Sea whip Gorgonian.</title>
        <authorList>
            <person name="Li F."/>
            <person name="Pan X."/>
            <person name="Huang S."/>
            <person name="Li Z."/>
            <person name="Meng B."/>
        </authorList>
    </citation>
    <scope>NUCLEOTIDE SEQUENCE [LARGE SCALE GENOMIC DNA]</scope>
    <source>
        <strain evidence="6 7">M0104</strain>
    </source>
</reference>
<dbReference type="PANTHER" id="PTHR30146">
    <property type="entry name" value="LACI-RELATED TRANSCRIPTIONAL REPRESSOR"/>
    <property type="match status" value="1"/>
</dbReference>
<proteinExistence type="predicted"/>
<dbReference type="Pfam" id="PF13377">
    <property type="entry name" value="Peripla_BP_3"/>
    <property type="match status" value="1"/>
</dbReference>
<dbReference type="Pfam" id="PF00356">
    <property type="entry name" value="LacI"/>
    <property type="match status" value="1"/>
</dbReference>
<dbReference type="EMBL" id="SNVJ01000002">
    <property type="protein sequence ID" value="MXP62318.1"/>
    <property type="molecule type" value="Genomic_DNA"/>
</dbReference>
<keyword evidence="7" id="KW-1185">Reference proteome</keyword>
<sequence>MPPRPLARITIKDLARDLGMSVATVARAFHSGGTIAEGTRQAVLKRAAELGYQPNALARGMITRHTRIVGVVLSDLENPFYPQVLTRLTEALQQVGLNVMLVVAEPSGSVDSAMRLLLSYQPEYAVILATTLTTGAAAACRAAGTPLLFFNRAPAEEEACAVVCDNAAGAAAVADHLVACGARRLAFLGGRPDTSTHAERRAGFLERCAAHGLPAPLEAPAGAFTYAAGYAAAQRLLAAPERPEALFCANDILAIGAMQAARREFGLRIPRDLAIAGFDDVAMASWPEHDLTTLRQPIPAMVELAVRWVCRSAAGEAPPQGTLRLPGTLVVRGTTRPGTPSLPAPALEDQA</sequence>
<accession>A0A845B761</accession>
<protein>
    <submittedName>
        <fullName evidence="6">LacI family DNA-binding transcriptional regulator</fullName>
    </submittedName>
</protein>
<dbReference type="AlphaFoldDB" id="A0A845B761"/>
<dbReference type="SMART" id="SM00354">
    <property type="entry name" value="HTH_LACI"/>
    <property type="match status" value="1"/>
</dbReference>
<dbReference type="SUPFAM" id="SSF47413">
    <property type="entry name" value="lambda repressor-like DNA-binding domains"/>
    <property type="match status" value="1"/>
</dbReference>
<dbReference type="PROSITE" id="PS50932">
    <property type="entry name" value="HTH_LACI_2"/>
    <property type="match status" value="1"/>
</dbReference>
<dbReference type="CDD" id="cd01392">
    <property type="entry name" value="HTH_LacI"/>
    <property type="match status" value="1"/>
</dbReference>
<evidence type="ECO:0000313" key="6">
    <source>
        <dbReference type="EMBL" id="MXP62318.1"/>
    </source>
</evidence>
<dbReference type="PANTHER" id="PTHR30146:SF153">
    <property type="entry name" value="LACTOSE OPERON REPRESSOR"/>
    <property type="match status" value="1"/>
</dbReference>
<dbReference type="CDD" id="cd06278">
    <property type="entry name" value="PBP1_LacI-like"/>
    <property type="match status" value="1"/>
</dbReference>
<dbReference type="GO" id="GO:0000976">
    <property type="term" value="F:transcription cis-regulatory region binding"/>
    <property type="evidence" value="ECO:0007669"/>
    <property type="project" value="TreeGrafter"/>
</dbReference>
<dbReference type="InterPro" id="IPR000843">
    <property type="entry name" value="HTH_LacI"/>
</dbReference>
<keyword evidence="1" id="KW-0805">Transcription regulation</keyword>
<dbReference type="InterPro" id="IPR046335">
    <property type="entry name" value="LacI/GalR-like_sensor"/>
</dbReference>
<evidence type="ECO:0000313" key="7">
    <source>
        <dbReference type="Proteomes" id="UP000460715"/>
    </source>
</evidence>
<evidence type="ECO:0000256" key="4">
    <source>
        <dbReference type="SAM" id="MobiDB-lite"/>
    </source>
</evidence>
<evidence type="ECO:0000256" key="1">
    <source>
        <dbReference type="ARBA" id="ARBA00023015"/>
    </source>
</evidence>
<dbReference type="OrthoDB" id="8433438at2"/>
<comment type="caution">
    <text evidence="6">The sequence shown here is derived from an EMBL/GenBank/DDBJ whole genome shotgun (WGS) entry which is preliminary data.</text>
</comment>